<dbReference type="PANTHER" id="PTHR34406:SF1">
    <property type="entry name" value="PROTEIN YCEI"/>
    <property type="match status" value="1"/>
</dbReference>
<dbReference type="Proteomes" id="UP001589943">
    <property type="component" value="Unassembled WGS sequence"/>
</dbReference>
<keyword evidence="3" id="KW-1185">Reference proteome</keyword>
<feature type="domain" description="Lipid/polyisoprenoid-binding YceI-like" evidence="1">
    <location>
        <begin position="22"/>
        <end position="185"/>
    </location>
</feature>
<reference evidence="2 3" key="1">
    <citation type="submission" date="2024-09" db="EMBL/GenBank/DDBJ databases">
        <authorList>
            <person name="Sun Q."/>
            <person name="Mori K."/>
        </authorList>
    </citation>
    <scope>NUCLEOTIDE SEQUENCE [LARGE SCALE GENOMIC DNA]</scope>
    <source>
        <strain evidence="2 3">NCAIM B.02537</strain>
    </source>
</reference>
<sequence>MRALIALPLALLCLGAAEPTYHYHLDPAHSDVAAKVAFFGLASKTAHFPKMTGAITLQPGRLDAIDLDVDLDARALTAGDSVTLGRLRGPKFFDAERYPTVHFEGRRMTMTGQVTARVDGSITARGVTRPAVLDVAFRQPPSRATGREAVQLSARTTIDRRTFGMTAYSFIVGRNVAITIDARMVPAPPGARD</sequence>
<evidence type="ECO:0000259" key="1">
    <source>
        <dbReference type="SMART" id="SM00867"/>
    </source>
</evidence>
<name>A0ABV6PG10_9SPHN</name>
<dbReference type="InterPro" id="IPR036761">
    <property type="entry name" value="TTHA0802/YceI-like_sf"/>
</dbReference>
<evidence type="ECO:0000313" key="3">
    <source>
        <dbReference type="Proteomes" id="UP001589943"/>
    </source>
</evidence>
<gene>
    <name evidence="2" type="ORF">ACFFF7_02690</name>
</gene>
<evidence type="ECO:0000313" key="2">
    <source>
        <dbReference type="EMBL" id="MFC0588312.1"/>
    </source>
</evidence>
<proteinExistence type="predicted"/>
<dbReference type="EMBL" id="JBHLTL010000001">
    <property type="protein sequence ID" value="MFC0588312.1"/>
    <property type="molecule type" value="Genomic_DNA"/>
</dbReference>
<comment type="caution">
    <text evidence="2">The sequence shown here is derived from an EMBL/GenBank/DDBJ whole genome shotgun (WGS) entry which is preliminary data.</text>
</comment>
<dbReference type="Gene3D" id="2.40.128.110">
    <property type="entry name" value="Lipid/polyisoprenoid-binding, YceI-like"/>
    <property type="match status" value="1"/>
</dbReference>
<dbReference type="RefSeq" id="WP_379479818.1">
    <property type="nucleotide sequence ID" value="NZ_JBHLTL010000001.1"/>
</dbReference>
<dbReference type="PANTHER" id="PTHR34406">
    <property type="entry name" value="PROTEIN YCEI"/>
    <property type="match status" value="1"/>
</dbReference>
<dbReference type="SUPFAM" id="SSF101874">
    <property type="entry name" value="YceI-like"/>
    <property type="match status" value="1"/>
</dbReference>
<dbReference type="SMART" id="SM00867">
    <property type="entry name" value="YceI"/>
    <property type="match status" value="1"/>
</dbReference>
<organism evidence="2 3">
    <name type="scientific">Novosphingobium aquiterrae</name>
    <dbReference type="NCBI Taxonomy" id="624388"/>
    <lineage>
        <taxon>Bacteria</taxon>
        <taxon>Pseudomonadati</taxon>
        <taxon>Pseudomonadota</taxon>
        <taxon>Alphaproteobacteria</taxon>
        <taxon>Sphingomonadales</taxon>
        <taxon>Sphingomonadaceae</taxon>
        <taxon>Novosphingobium</taxon>
    </lineage>
</organism>
<dbReference type="InterPro" id="IPR007372">
    <property type="entry name" value="Lipid/polyisoprenoid-bd_YceI"/>
</dbReference>
<protein>
    <submittedName>
        <fullName evidence="2">YceI family protein</fullName>
    </submittedName>
</protein>
<accession>A0ABV6PG10</accession>
<dbReference type="Pfam" id="PF04264">
    <property type="entry name" value="YceI"/>
    <property type="match status" value="1"/>
</dbReference>